<accession>A0A9P4NYE3</accession>
<dbReference type="GO" id="GO:0005524">
    <property type="term" value="F:ATP binding"/>
    <property type="evidence" value="ECO:0007669"/>
    <property type="project" value="UniProtKB-UniRule"/>
</dbReference>
<dbReference type="InterPro" id="IPR000719">
    <property type="entry name" value="Prot_kinase_dom"/>
</dbReference>
<dbReference type="InterPro" id="IPR008271">
    <property type="entry name" value="Ser/Thr_kinase_AS"/>
</dbReference>
<dbReference type="Proteomes" id="UP000800235">
    <property type="component" value="Unassembled WGS sequence"/>
</dbReference>
<keyword evidence="4" id="KW-0723">Serine/threonine-protein kinase</keyword>
<dbReference type="GO" id="GO:0035556">
    <property type="term" value="P:intracellular signal transduction"/>
    <property type="evidence" value="ECO:0007669"/>
    <property type="project" value="TreeGrafter"/>
</dbReference>
<dbReference type="PROSITE" id="PS50011">
    <property type="entry name" value="PROTEIN_KINASE_DOM"/>
    <property type="match status" value="1"/>
</dbReference>
<evidence type="ECO:0000256" key="2">
    <source>
        <dbReference type="ARBA" id="ARBA00022840"/>
    </source>
</evidence>
<evidence type="ECO:0000313" key="7">
    <source>
        <dbReference type="EMBL" id="KAF2434041.1"/>
    </source>
</evidence>
<comment type="caution">
    <text evidence="7">The sequence shown here is derived from an EMBL/GenBank/DDBJ whole genome shotgun (WGS) entry which is preliminary data.</text>
</comment>
<dbReference type="SUPFAM" id="SSF56112">
    <property type="entry name" value="Protein kinase-like (PK-like)"/>
    <property type="match status" value="1"/>
</dbReference>
<dbReference type="PANTHER" id="PTHR24346">
    <property type="entry name" value="MAP/MICROTUBULE AFFINITY-REGULATING KINASE"/>
    <property type="match status" value="1"/>
</dbReference>
<evidence type="ECO:0000256" key="3">
    <source>
        <dbReference type="PROSITE-ProRule" id="PRU10141"/>
    </source>
</evidence>
<dbReference type="Gene3D" id="1.10.510.10">
    <property type="entry name" value="Transferase(Phosphotransferase) domain 1"/>
    <property type="match status" value="1"/>
</dbReference>
<dbReference type="GO" id="GO:0000226">
    <property type="term" value="P:microtubule cytoskeleton organization"/>
    <property type="evidence" value="ECO:0007669"/>
    <property type="project" value="TreeGrafter"/>
</dbReference>
<dbReference type="GO" id="GO:0005737">
    <property type="term" value="C:cytoplasm"/>
    <property type="evidence" value="ECO:0007669"/>
    <property type="project" value="TreeGrafter"/>
</dbReference>
<keyword evidence="7" id="KW-0808">Transferase</keyword>
<dbReference type="InterPro" id="IPR011009">
    <property type="entry name" value="Kinase-like_dom_sf"/>
</dbReference>
<evidence type="ECO:0000256" key="4">
    <source>
        <dbReference type="RuleBase" id="RU000304"/>
    </source>
</evidence>
<dbReference type="EMBL" id="MU007018">
    <property type="protein sequence ID" value="KAF2434041.1"/>
    <property type="molecule type" value="Genomic_DNA"/>
</dbReference>
<feature type="domain" description="Protein kinase" evidence="6">
    <location>
        <begin position="41"/>
        <end position="370"/>
    </location>
</feature>
<evidence type="ECO:0000259" key="6">
    <source>
        <dbReference type="PROSITE" id="PS50011"/>
    </source>
</evidence>
<protein>
    <submittedName>
        <fullName evidence="7">Kinase-like protein</fullName>
    </submittedName>
</protein>
<dbReference type="PROSITE" id="PS00107">
    <property type="entry name" value="PROTEIN_KINASE_ATP"/>
    <property type="match status" value="1"/>
</dbReference>
<dbReference type="Pfam" id="PF00069">
    <property type="entry name" value="Pkinase"/>
    <property type="match status" value="2"/>
</dbReference>
<dbReference type="AlphaFoldDB" id="A0A9P4NYE3"/>
<sequence length="389" mass="43296">MSGPSPAGGFLAQFSRNRANVVEEAPEPDDEGQEIGDHSGWIIGRKIGYGGFSVVKEVYTMENDKRVVRAVKIVRKQPPSVKKEEENERVQAEFEHEVSIWRFLKHKYIVPLLSVYDTPFATFCITKLNQGGTLHDLLRSRRQMYGPTERGLSANLAKRYTYQLAAAIRYLHEDVRVVHRDIKLENCLLDMTAMDAKTEGGNVLLCDFGMADFIHNENRDHENEEVEEEPNHGNIGPSATSSLLSLTTAPGSALESRETTLTILGSLEYAAPELISASHTLFSPAADIWAFGVVLYTLLTGSLPFSHAMKEKLVVMIEKTQWDVAPLYSCPAVRESGVAGGAIIDLVKGCLTHDVQERWDVERVLGCRWYSGCKAFYGDGSEEVEGGWR</sequence>
<reference evidence="7" key="1">
    <citation type="journal article" date="2020" name="Stud. Mycol.">
        <title>101 Dothideomycetes genomes: a test case for predicting lifestyles and emergence of pathogens.</title>
        <authorList>
            <person name="Haridas S."/>
            <person name="Albert R."/>
            <person name="Binder M."/>
            <person name="Bloem J."/>
            <person name="Labutti K."/>
            <person name="Salamov A."/>
            <person name="Andreopoulos B."/>
            <person name="Baker S."/>
            <person name="Barry K."/>
            <person name="Bills G."/>
            <person name="Bluhm B."/>
            <person name="Cannon C."/>
            <person name="Castanera R."/>
            <person name="Culley D."/>
            <person name="Daum C."/>
            <person name="Ezra D."/>
            <person name="Gonzalez J."/>
            <person name="Henrissat B."/>
            <person name="Kuo A."/>
            <person name="Liang C."/>
            <person name="Lipzen A."/>
            <person name="Lutzoni F."/>
            <person name="Magnuson J."/>
            <person name="Mondo S."/>
            <person name="Nolan M."/>
            <person name="Ohm R."/>
            <person name="Pangilinan J."/>
            <person name="Park H.-J."/>
            <person name="Ramirez L."/>
            <person name="Alfaro M."/>
            <person name="Sun H."/>
            <person name="Tritt A."/>
            <person name="Yoshinaga Y."/>
            <person name="Zwiers L.-H."/>
            <person name="Turgeon B."/>
            <person name="Goodwin S."/>
            <person name="Spatafora J."/>
            <person name="Crous P."/>
            <person name="Grigoriev I."/>
        </authorList>
    </citation>
    <scope>NUCLEOTIDE SEQUENCE</scope>
    <source>
        <strain evidence="7">CBS 130266</strain>
    </source>
</reference>
<feature type="binding site" evidence="3">
    <location>
        <position position="76"/>
    </location>
    <ligand>
        <name>ATP</name>
        <dbReference type="ChEBI" id="CHEBI:30616"/>
    </ligand>
</feature>
<dbReference type="PANTHER" id="PTHR24346:SF76">
    <property type="entry name" value="NON-SPECIFIC SERINE_THREONINE PROTEIN KINASE"/>
    <property type="match status" value="1"/>
</dbReference>
<evidence type="ECO:0000313" key="8">
    <source>
        <dbReference type="Proteomes" id="UP000800235"/>
    </source>
</evidence>
<dbReference type="InterPro" id="IPR017441">
    <property type="entry name" value="Protein_kinase_ATP_BS"/>
</dbReference>
<dbReference type="OrthoDB" id="4062651at2759"/>
<dbReference type="SMART" id="SM00220">
    <property type="entry name" value="S_TKc"/>
    <property type="match status" value="1"/>
</dbReference>
<proteinExistence type="inferred from homology"/>
<dbReference type="PROSITE" id="PS00108">
    <property type="entry name" value="PROTEIN_KINASE_ST"/>
    <property type="match status" value="1"/>
</dbReference>
<keyword evidence="2 3" id="KW-0067">ATP-binding</keyword>
<evidence type="ECO:0000256" key="5">
    <source>
        <dbReference type="SAM" id="MobiDB-lite"/>
    </source>
</evidence>
<comment type="similarity">
    <text evidence="4">Belongs to the protein kinase superfamily.</text>
</comment>
<dbReference type="GO" id="GO:0004674">
    <property type="term" value="F:protein serine/threonine kinase activity"/>
    <property type="evidence" value="ECO:0007669"/>
    <property type="project" value="UniProtKB-KW"/>
</dbReference>
<evidence type="ECO:0000256" key="1">
    <source>
        <dbReference type="ARBA" id="ARBA00022741"/>
    </source>
</evidence>
<feature type="region of interest" description="Disordered" evidence="5">
    <location>
        <begin position="220"/>
        <end position="240"/>
    </location>
</feature>
<keyword evidence="8" id="KW-1185">Reference proteome</keyword>
<gene>
    <name evidence="7" type="ORF">EJ08DRAFT_582705</name>
</gene>
<name>A0A9P4NYE3_9PEZI</name>
<keyword evidence="1 3" id="KW-0547">Nucleotide-binding</keyword>
<organism evidence="7 8">
    <name type="scientific">Tothia fuscella</name>
    <dbReference type="NCBI Taxonomy" id="1048955"/>
    <lineage>
        <taxon>Eukaryota</taxon>
        <taxon>Fungi</taxon>
        <taxon>Dikarya</taxon>
        <taxon>Ascomycota</taxon>
        <taxon>Pezizomycotina</taxon>
        <taxon>Dothideomycetes</taxon>
        <taxon>Pleosporomycetidae</taxon>
        <taxon>Venturiales</taxon>
        <taxon>Cylindrosympodiaceae</taxon>
        <taxon>Tothia</taxon>
    </lineage>
</organism>
<keyword evidence="7" id="KW-0418">Kinase</keyword>